<comment type="caution">
    <text evidence="1">The sequence shown here is derived from an EMBL/GenBank/DDBJ whole genome shotgun (WGS) entry which is preliminary data.</text>
</comment>
<accession>K1HET8</accession>
<dbReference type="Proteomes" id="UP000005809">
    <property type="component" value="Unassembled WGS sequence"/>
</dbReference>
<evidence type="ECO:0000313" key="2">
    <source>
        <dbReference type="Proteomes" id="UP000005809"/>
    </source>
</evidence>
<evidence type="ECO:0000313" key="1">
    <source>
        <dbReference type="EMBL" id="EKA93868.1"/>
    </source>
</evidence>
<proteinExistence type="predicted"/>
<protein>
    <submittedName>
        <fullName evidence="1">Uncharacterized protein</fullName>
    </submittedName>
</protein>
<dbReference type="EMBL" id="ACIF01000161">
    <property type="protein sequence ID" value="EKA93868.1"/>
    <property type="molecule type" value="Genomic_DNA"/>
</dbReference>
<reference evidence="1 2" key="1">
    <citation type="submission" date="2012-05" db="EMBL/GenBank/DDBJ databases">
        <title>The Genome Sequence of Fusobacterium periodontium Oral Taxon 201 Strain D10.</title>
        <authorList>
            <consortium name="The Broad Institute Genome Sequencing Platform"/>
            <consortium name="The Broad Institute Genome Sequencing Center for Infectious Disease"/>
            <person name="Earl A."/>
            <person name="Ward D."/>
            <person name="Feldgarden M."/>
            <person name="Gevers D."/>
            <person name="Strauss J."/>
            <person name="Sibley C."/>
            <person name="White A."/>
            <person name="Ambrose C.E."/>
            <person name="Allen-Vercoe E."/>
            <person name="Walker B."/>
            <person name="Young S.K."/>
            <person name="Zeng Q."/>
            <person name="Gargeya S."/>
            <person name="Fitzgerald M."/>
            <person name="Haas B."/>
            <person name="Abouelleil A."/>
            <person name="Alvarado L."/>
            <person name="Arachchi H.M."/>
            <person name="Berlin A.M."/>
            <person name="Chapman S.B."/>
            <person name="Goldberg J."/>
            <person name="Griggs A."/>
            <person name="Gujja S."/>
            <person name="Hansen M."/>
            <person name="Howarth C."/>
            <person name="Imamovic A."/>
            <person name="Larimer J."/>
            <person name="McCowan C."/>
            <person name="Montmayeur A."/>
            <person name="Murphy C."/>
            <person name="Neiman D."/>
            <person name="Pearson M."/>
            <person name="Priest M."/>
            <person name="Roberts A."/>
            <person name="Saif S."/>
            <person name="Shea T."/>
            <person name="Sisk P."/>
            <person name="Sykes S."/>
            <person name="Wortman J."/>
            <person name="Nusbaum C."/>
            <person name="Birren B."/>
        </authorList>
    </citation>
    <scope>NUCLEOTIDE SEQUENCE [LARGE SCALE GENOMIC DNA]</scope>
    <source>
        <strain evidence="1 2">D10</strain>
    </source>
</reference>
<organism evidence="1 2">
    <name type="scientific">Fusobacterium periodonticum D10</name>
    <dbReference type="NCBI Taxonomy" id="620833"/>
    <lineage>
        <taxon>Bacteria</taxon>
        <taxon>Fusobacteriati</taxon>
        <taxon>Fusobacteriota</taxon>
        <taxon>Fusobacteriia</taxon>
        <taxon>Fusobacteriales</taxon>
        <taxon>Fusobacteriaceae</taxon>
        <taxon>Fusobacterium</taxon>
    </lineage>
</organism>
<dbReference type="HOGENOM" id="CLU_3281273_0_0_0"/>
<gene>
    <name evidence="1" type="ORF">FPOG_02450</name>
</gene>
<dbReference type="AlphaFoldDB" id="K1HET8"/>
<sequence length="41" mass="4790">NISNEDRIVMWKAGKHIFKENPIFGIGTYKKKYLSSCKKIC</sequence>
<feature type="non-terminal residue" evidence="1">
    <location>
        <position position="1"/>
    </location>
</feature>
<name>K1HET8_9FUSO</name>